<organism evidence="3 4">
    <name type="scientific">Embleya scabrispora</name>
    <dbReference type="NCBI Taxonomy" id="159449"/>
    <lineage>
        <taxon>Bacteria</taxon>
        <taxon>Bacillati</taxon>
        <taxon>Actinomycetota</taxon>
        <taxon>Actinomycetes</taxon>
        <taxon>Kitasatosporales</taxon>
        <taxon>Streptomycetaceae</taxon>
        <taxon>Embleya</taxon>
    </lineage>
</organism>
<sequence>MRTTTTGLRNTAVGRSTAGGTAMAAAGRAGFVARGVVYLLVGVLALRIAVGDSGRQADRGGAVKELARQPFGGFLVWALGIGLACMALWRLSEAVFGAAGPGGRDASTRLASLARFGFYAFVAASVIALAAGRKDGAGGSGGSEEGASDKQSKGATAEALDLPAGRWLVAAAGLVVVVAGVWIAVRALLRKYRDHLQLGRMSARTERVVDTLGVAGGVSRGAVFTAAGVFVLVAAAKYDPDKAKGLDDTLRTFADTPAGPPLLGVIAVGLMLFGAFSFAMARWRKV</sequence>
<dbReference type="InterPro" id="IPR009597">
    <property type="entry name" value="DUF1206"/>
</dbReference>
<feature type="transmembrane region" description="Helical" evidence="1">
    <location>
        <begin position="258"/>
        <end position="281"/>
    </location>
</feature>
<comment type="caution">
    <text evidence="3">The sequence shown here is derived from an EMBL/GenBank/DDBJ whole genome shotgun (WGS) entry which is preliminary data.</text>
</comment>
<evidence type="ECO:0000256" key="1">
    <source>
        <dbReference type="SAM" id="Phobius"/>
    </source>
</evidence>
<feature type="transmembrane region" description="Helical" evidence="1">
    <location>
        <begin position="167"/>
        <end position="189"/>
    </location>
</feature>
<gene>
    <name evidence="3" type="ORF">B4N89_43750</name>
</gene>
<evidence type="ECO:0000313" key="4">
    <source>
        <dbReference type="Proteomes" id="UP000190037"/>
    </source>
</evidence>
<name>A0A1T3NKU6_9ACTN</name>
<evidence type="ECO:0000313" key="3">
    <source>
        <dbReference type="EMBL" id="OPC77424.1"/>
    </source>
</evidence>
<feature type="transmembrane region" description="Helical" evidence="1">
    <location>
        <begin position="209"/>
        <end position="238"/>
    </location>
</feature>
<feature type="transmembrane region" description="Helical" evidence="1">
    <location>
        <begin position="70"/>
        <end position="89"/>
    </location>
</feature>
<feature type="transmembrane region" description="Helical" evidence="1">
    <location>
        <begin position="31"/>
        <end position="50"/>
    </location>
</feature>
<dbReference type="EMBL" id="MWQN01000004">
    <property type="protein sequence ID" value="OPC77424.1"/>
    <property type="molecule type" value="Genomic_DNA"/>
</dbReference>
<dbReference type="Proteomes" id="UP000190037">
    <property type="component" value="Unassembled WGS sequence"/>
</dbReference>
<feature type="domain" description="DUF1206" evidence="2">
    <location>
        <begin position="29"/>
        <end position="96"/>
    </location>
</feature>
<dbReference type="AlphaFoldDB" id="A0A1T3NKU6"/>
<protein>
    <recommendedName>
        <fullName evidence="2">DUF1206 domain-containing protein</fullName>
    </recommendedName>
</protein>
<feature type="domain" description="DUF1206" evidence="2">
    <location>
        <begin position="113"/>
        <end position="189"/>
    </location>
</feature>
<feature type="domain" description="DUF1206" evidence="2">
    <location>
        <begin position="215"/>
        <end position="284"/>
    </location>
</feature>
<evidence type="ECO:0000259" key="2">
    <source>
        <dbReference type="Pfam" id="PF06724"/>
    </source>
</evidence>
<feature type="transmembrane region" description="Helical" evidence="1">
    <location>
        <begin position="110"/>
        <end position="131"/>
    </location>
</feature>
<keyword evidence="1" id="KW-0812">Transmembrane</keyword>
<keyword evidence="4" id="KW-1185">Reference proteome</keyword>
<dbReference type="Pfam" id="PF06724">
    <property type="entry name" value="DUF1206"/>
    <property type="match status" value="3"/>
</dbReference>
<accession>A0A1T3NKU6</accession>
<keyword evidence="1" id="KW-1133">Transmembrane helix</keyword>
<dbReference type="STRING" id="159449.B4N89_43750"/>
<proteinExistence type="predicted"/>
<keyword evidence="1" id="KW-0472">Membrane</keyword>
<reference evidence="3 4" key="1">
    <citation type="submission" date="2017-03" db="EMBL/GenBank/DDBJ databases">
        <title>Draft genome sequence of Streptomyces scabrisporus NF3, endophyte isolated from Amphipterygium adstringens.</title>
        <authorList>
            <person name="Vazquez M."/>
            <person name="Ceapa C.D."/>
            <person name="Rodriguez Luna D."/>
            <person name="Sanchez Esquivel S."/>
        </authorList>
    </citation>
    <scope>NUCLEOTIDE SEQUENCE [LARGE SCALE GENOMIC DNA]</scope>
    <source>
        <strain evidence="3 4">NF3</strain>
    </source>
</reference>